<dbReference type="InterPro" id="IPR002168">
    <property type="entry name" value="Lipase_GDXG_HIS_AS"/>
</dbReference>
<dbReference type="PANTHER" id="PTHR45570:SF1">
    <property type="entry name" value="CARBOXYLIC ESTER HYDROLASE"/>
    <property type="match status" value="1"/>
</dbReference>
<dbReference type="PANTHER" id="PTHR45570">
    <property type="entry name" value="CARBOXYLIC ESTER HYDROLASE"/>
    <property type="match status" value="1"/>
</dbReference>
<dbReference type="Pfam" id="PF00135">
    <property type="entry name" value="COesterase"/>
    <property type="match status" value="1"/>
</dbReference>
<evidence type="ECO:0000256" key="2">
    <source>
        <dbReference type="ARBA" id="ARBA00010515"/>
    </source>
</evidence>
<dbReference type="PROSITE" id="PS00122">
    <property type="entry name" value="CARBOXYLESTERASE_B_1"/>
    <property type="match status" value="1"/>
</dbReference>
<dbReference type="Gene3D" id="3.40.50.1820">
    <property type="entry name" value="alpha/beta hydrolase"/>
    <property type="match status" value="1"/>
</dbReference>
<sequence>MVNFVLAAAIVLIGAAVAQPALSVATPALDARTNSSCSLLQRWNCVAPTVSTKIGSAKGALEDGAARFPVKYAKADRWKASSVAEKWELPNGSADVTAMPLPCPQPGVDAYSEDCLSMVLYVPATSILSPSLPVLVWIHGGSFYTGSASAPGLDGAKLAQATNSVVAVIQYRLGAFGFMAPDGTTNLALKDVITALTFLKSHASSFGGDVSKITVSGQSSGANMIRALLATPSASGLYQSAILHSDPMNYGFLSPSTQETLLDYFASEVSCYDSSCFNKPSVKNILDAQTALLADAYSLDASTGAGEPIRPVHDGKLITTTLTSSTSFPSQSKPILLFTVQNEATETIYSQFDSPVTASIFNSALNASLGTARSSTLIASPYYTASNGETDARPRLEKFGTDFTWRCPTWTFAREWASSGGTAWVGLFTLGEVYPTTTLEECSTNGVVCHQADIEIVFGTVNNPSDAQEALIIEVQSRYKAFLHDGTPNAGGQRNWEEVRGDDVNVLNFGGDAEVEIGACDVSFWGEDVAYDYQLFKL</sequence>
<keyword evidence="4" id="KW-0732">Signal</keyword>
<protein>
    <recommendedName>
        <fullName evidence="4">Carboxylic ester hydrolase</fullName>
        <ecNumber evidence="4">3.1.1.-</ecNumber>
    </recommendedName>
</protein>
<keyword evidence="7" id="KW-1185">Reference proteome</keyword>
<dbReference type="AlphaFoldDB" id="A0A0D7B7W3"/>
<organism evidence="6 7">
    <name type="scientific">Cylindrobasidium torrendii FP15055 ss-10</name>
    <dbReference type="NCBI Taxonomy" id="1314674"/>
    <lineage>
        <taxon>Eukaryota</taxon>
        <taxon>Fungi</taxon>
        <taxon>Dikarya</taxon>
        <taxon>Basidiomycota</taxon>
        <taxon>Agaricomycotina</taxon>
        <taxon>Agaricomycetes</taxon>
        <taxon>Agaricomycetidae</taxon>
        <taxon>Agaricales</taxon>
        <taxon>Marasmiineae</taxon>
        <taxon>Physalacriaceae</taxon>
        <taxon>Cylindrobasidium</taxon>
    </lineage>
</organism>
<evidence type="ECO:0000256" key="4">
    <source>
        <dbReference type="RuleBase" id="RU361235"/>
    </source>
</evidence>
<dbReference type="InterPro" id="IPR019826">
    <property type="entry name" value="Carboxylesterase_B_AS"/>
</dbReference>
<dbReference type="OrthoDB" id="408631at2759"/>
<evidence type="ECO:0000256" key="1">
    <source>
        <dbReference type="ARBA" id="ARBA00005964"/>
    </source>
</evidence>
<gene>
    <name evidence="6" type="ORF">CYLTODRAFT_355179</name>
</gene>
<evidence type="ECO:0000256" key="3">
    <source>
        <dbReference type="ARBA" id="ARBA00022801"/>
    </source>
</evidence>
<name>A0A0D7B7W3_9AGAR</name>
<evidence type="ECO:0000259" key="5">
    <source>
        <dbReference type="Pfam" id="PF00135"/>
    </source>
</evidence>
<feature type="chain" id="PRO_5005115142" description="Carboxylic ester hydrolase" evidence="4">
    <location>
        <begin position="19"/>
        <end position="538"/>
    </location>
</feature>
<dbReference type="ESTHER" id="9homo-a0a0d7b7w3">
    <property type="family name" value="Fungal_carboxylesterase_lipase"/>
</dbReference>
<feature type="signal peptide" evidence="4">
    <location>
        <begin position="1"/>
        <end position="18"/>
    </location>
</feature>
<dbReference type="Proteomes" id="UP000054007">
    <property type="component" value="Unassembled WGS sequence"/>
</dbReference>
<comment type="similarity">
    <text evidence="2">Belongs to the 'GDXG' lipolytic enzyme family.</text>
</comment>
<dbReference type="InterPro" id="IPR002018">
    <property type="entry name" value="CarbesteraseB"/>
</dbReference>
<dbReference type="GO" id="GO:0016787">
    <property type="term" value="F:hydrolase activity"/>
    <property type="evidence" value="ECO:0007669"/>
    <property type="project" value="UniProtKB-KW"/>
</dbReference>
<proteinExistence type="inferred from homology"/>
<dbReference type="STRING" id="1314674.A0A0D7B7W3"/>
<reference evidence="6 7" key="1">
    <citation type="journal article" date="2015" name="Fungal Genet. Biol.">
        <title>Evolution of novel wood decay mechanisms in Agaricales revealed by the genome sequences of Fistulina hepatica and Cylindrobasidium torrendii.</title>
        <authorList>
            <person name="Floudas D."/>
            <person name="Held B.W."/>
            <person name="Riley R."/>
            <person name="Nagy L.G."/>
            <person name="Koehler G."/>
            <person name="Ransdell A.S."/>
            <person name="Younus H."/>
            <person name="Chow J."/>
            <person name="Chiniquy J."/>
            <person name="Lipzen A."/>
            <person name="Tritt A."/>
            <person name="Sun H."/>
            <person name="Haridas S."/>
            <person name="LaButti K."/>
            <person name="Ohm R.A."/>
            <person name="Kues U."/>
            <person name="Blanchette R.A."/>
            <person name="Grigoriev I.V."/>
            <person name="Minto R.E."/>
            <person name="Hibbett D.S."/>
        </authorList>
    </citation>
    <scope>NUCLEOTIDE SEQUENCE [LARGE SCALE GENOMIC DNA]</scope>
    <source>
        <strain evidence="6 7">FP15055 ss-10</strain>
    </source>
</reference>
<dbReference type="EC" id="3.1.1.-" evidence="4"/>
<evidence type="ECO:0000313" key="6">
    <source>
        <dbReference type="EMBL" id="KIY66315.1"/>
    </source>
</evidence>
<feature type="domain" description="Carboxylesterase type B" evidence="5">
    <location>
        <begin position="70"/>
        <end position="514"/>
    </location>
</feature>
<evidence type="ECO:0000313" key="7">
    <source>
        <dbReference type="Proteomes" id="UP000054007"/>
    </source>
</evidence>
<keyword evidence="3 4" id="KW-0378">Hydrolase</keyword>
<dbReference type="PROSITE" id="PS01173">
    <property type="entry name" value="LIPASE_GDXG_HIS"/>
    <property type="match status" value="1"/>
</dbReference>
<dbReference type="EMBL" id="KN880558">
    <property type="protein sequence ID" value="KIY66315.1"/>
    <property type="molecule type" value="Genomic_DNA"/>
</dbReference>
<comment type="similarity">
    <text evidence="1 4">Belongs to the type-B carboxylesterase/lipase family.</text>
</comment>
<dbReference type="SUPFAM" id="SSF53474">
    <property type="entry name" value="alpha/beta-Hydrolases"/>
    <property type="match status" value="1"/>
</dbReference>
<accession>A0A0D7B7W3</accession>
<dbReference type="InterPro" id="IPR029058">
    <property type="entry name" value="AB_hydrolase_fold"/>
</dbReference>